<dbReference type="EMBL" id="DF237353">
    <property type="protein sequence ID" value="GAQ88148.1"/>
    <property type="molecule type" value="Genomic_DNA"/>
</dbReference>
<feature type="domain" description="SHSP" evidence="5">
    <location>
        <begin position="46"/>
        <end position="157"/>
    </location>
</feature>
<dbReference type="OrthoDB" id="5511210at2759"/>
<evidence type="ECO:0000313" key="7">
    <source>
        <dbReference type="Proteomes" id="UP000054558"/>
    </source>
</evidence>
<dbReference type="GO" id="GO:0006457">
    <property type="term" value="P:protein folding"/>
    <property type="evidence" value="ECO:0000318"/>
    <property type="project" value="GO_Central"/>
</dbReference>
<dbReference type="GO" id="GO:0042542">
    <property type="term" value="P:response to hydrogen peroxide"/>
    <property type="evidence" value="ECO:0000318"/>
    <property type="project" value="GO_Central"/>
</dbReference>
<dbReference type="GO" id="GO:0051259">
    <property type="term" value="P:protein complex oligomerization"/>
    <property type="evidence" value="ECO:0000318"/>
    <property type="project" value="GO_Central"/>
</dbReference>
<name>A0A1Y1IJ50_KLENI</name>
<feature type="region of interest" description="Disordered" evidence="4">
    <location>
        <begin position="87"/>
        <end position="111"/>
    </location>
</feature>
<feature type="region of interest" description="Disordered" evidence="4">
    <location>
        <begin position="32"/>
        <end position="52"/>
    </location>
</feature>
<dbReference type="GO" id="GO:0009651">
    <property type="term" value="P:response to salt stress"/>
    <property type="evidence" value="ECO:0000318"/>
    <property type="project" value="GO_Central"/>
</dbReference>
<dbReference type="InterPro" id="IPR008978">
    <property type="entry name" value="HSP20-like_chaperone"/>
</dbReference>
<dbReference type="Pfam" id="PF00011">
    <property type="entry name" value="HSP20"/>
    <property type="match status" value="1"/>
</dbReference>
<dbReference type="PROSITE" id="PS01031">
    <property type="entry name" value="SHSP"/>
    <property type="match status" value="1"/>
</dbReference>
<dbReference type="GO" id="GO:0009408">
    <property type="term" value="P:response to heat"/>
    <property type="evidence" value="ECO:0000318"/>
    <property type="project" value="GO_Central"/>
</dbReference>
<accession>A0A1Y1IJ50</accession>
<dbReference type="AlphaFoldDB" id="A0A1Y1IJ50"/>
<dbReference type="GO" id="GO:0051082">
    <property type="term" value="F:unfolded protein binding"/>
    <property type="evidence" value="ECO:0000318"/>
    <property type="project" value="GO_Central"/>
</dbReference>
<reference evidence="6 7" key="1">
    <citation type="journal article" date="2014" name="Nat. Commun.">
        <title>Klebsormidium flaccidum genome reveals primary factors for plant terrestrial adaptation.</title>
        <authorList>
            <person name="Hori K."/>
            <person name="Maruyama F."/>
            <person name="Fujisawa T."/>
            <person name="Togashi T."/>
            <person name="Yamamoto N."/>
            <person name="Seo M."/>
            <person name="Sato S."/>
            <person name="Yamada T."/>
            <person name="Mori H."/>
            <person name="Tajima N."/>
            <person name="Moriyama T."/>
            <person name="Ikeuchi M."/>
            <person name="Watanabe M."/>
            <person name="Wada H."/>
            <person name="Kobayashi K."/>
            <person name="Saito M."/>
            <person name="Masuda T."/>
            <person name="Sasaki-Sekimoto Y."/>
            <person name="Mashiguchi K."/>
            <person name="Awai K."/>
            <person name="Shimojima M."/>
            <person name="Masuda S."/>
            <person name="Iwai M."/>
            <person name="Nobusawa T."/>
            <person name="Narise T."/>
            <person name="Kondo S."/>
            <person name="Saito H."/>
            <person name="Sato R."/>
            <person name="Murakawa M."/>
            <person name="Ihara Y."/>
            <person name="Oshima-Yamada Y."/>
            <person name="Ohtaka K."/>
            <person name="Satoh M."/>
            <person name="Sonobe K."/>
            <person name="Ishii M."/>
            <person name="Ohtani R."/>
            <person name="Kanamori-Sato M."/>
            <person name="Honoki R."/>
            <person name="Miyazaki D."/>
            <person name="Mochizuki H."/>
            <person name="Umetsu J."/>
            <person name="Higashi K."/>
            <person name="Shibata D."/>
            <person name="Kamiya Y."/>
            <person name="Sato N."/>
            <person name="Nakamura Y."/>
            <person name="Tabata S."/>
            <person name="Ida S."/>
            <person name="Kurokawa K."/>
            <person name="Ohta H."/>
        </authorList>
    </citation>
    <scope>NUCLEOTIDE SEQUENCE [LARGE SCALE GENOMIC DNA]</scope>
    <source>
        <strain evidence="6 7">NIES-2285</strain>
    </source>
</reference>
<dbReference type="Proteomes" id="UP000054558">
    <property type="component" value="Unassembled WGS sequence"/>
</dbReference>
<proteinExistence type="inferred from homology"/>
<dbReference type="PANTHER" id="PTHR11527">
    <property type="entry name" value="HEAT-SHOCK PROTEIN 20 FAMILY MEMBER"/>
    <property type="match status" value="1"/>
</dbReference>
<evidence type="ECO:0000256" key="4">
    <source>
        <dbReference type="SAM" id="MobiDB-lite"/>
    </source>
</evidence>
<evidence type="ECO:0000313" key="6">
    <source>
        <dbReference type="EMBL" id="GAQ88148.1"/>
    </source>
</evidence>
<evidence type="ECO:0000256" key="3">
    <source>
        <dbReference type="RuleBase" id="RU003616"/>
    </source>
</evidence>
<dbReference type="InterPro" id="IPR031107">
    <property type="entry name" value="Small_HSP"/>
</dbReference>
<dbReference type="InterPro" id="IPR002068">
    <property type="entry name" value="A-crystallin/Hsp20_dom"/>
</dbReference>
<keyword evidence="7" id="KW-1185">Reference proteome</keyword>
<keyword evidence="1 6" id="KW-0346">Stress response</keyword>
<feature type="compositionally biased region" description="Basic and acidic residues" evidence="4">
    <location>
        <begin position="94"/>
        <end position="110"/>
    </location>
</feature>
<evidence type="ECO:0000259" key="5">
    <source>
        <dbReference type="PROSITE" id="PS01031"/>
    </source>
</evidence>
<comment type="similarity">
    <text evidence="2 3">Belongs to the small heat shock protein (HSP20) family.</text>
</comment>
<dbReference type="SUPFAM" id="SSF49764">
    <property type="entry name" value="HSP20-like chaperones"/>
    <property type="match status" value="1"/>
</dbReference>
<dbReference type="Gene3D" id="2.60.40.790">
    <property type="match status" value="1"/>
</dbReference>
<sequence length="157" mass="17440">MALSASLFDDPWLGSADPFNILDNFSTLVDSSLTPAQGRGREGARRPSAFTRAPVDVHENETAYVFEADLPGLTKGDVKVQLEDDGKTLNISGERQHDQKKNYHRQERGRGKFQRRFRLPENAKGEKISAAVKDGVLTVTVPKEKPPQPKVIDVQID</sequence>
<dbReference type="OMA" id="PWQEMNT"/>
<gene>
    <name evidence="6" type="ORF">KFL_004040080</name>
</gene>
<organism evidence="6 7">
    <name type="scientific">Klebsormidium nitens</name>
    <name type="common">Green alga</name>
    <name type="synonym">Ulothrix nitens</name>
    <dbReference type="NCBI Taxonomy" id="105231"/>
    <lineage>
        <taxon>Eukaryota</taxon>
        <taxon>Viridiplantae</taxon>
        <taxon>Streptophyta</taxon>
        <taxon>Klebsormidiophyceae</taxon>
        <taxon>Klebsormidiales</taxon>
        <taxon>Klebsormidiaceae</taxon>
        <taxon>Klebsormidium</taxon>
    </lineage>
</organism>
<dbReference type="STRING" id="105231.A0A1Y1IJ50"/>
<evidence type="ECO:0000256" key="1">
    <source>
        <dbReference type="ARBA" id="ARBA00023016"/>
    </source>
</evidence>
<protein>
    <submittedName>
        <fullName evidence="6">Heat shock protein</fullName>
    </submittedName>
</protein>
<evidence type="ECO:0000256" key="2">
    <source>
        <dbReference type="PROSITE-ProRule" id="PRU00285"/>
    </source>
</evidence>